<dbReference type="STRING" id="211114.SAMN04489726_0481"/>
<dbReference type="PANTHER" id="PTHR43394">
    <property type="entry name" value="ATP-DEPENDENT PERMEASE MDL1, MITOCHONDRIAL"/>
    <property type="match status" value="1"/>
</dbReference>
<dbReference type="SUPFAM" id="SSF90123">
    <property type="entry name" value="ABC transporter transmembrane region"/>
    <property type="match status" value="1"/>
</dbReference>
<dbReference type="CDD" id="cd18551">
    <property type="entry name" value="ABC_6TM_LmrA_like"/>
    <property type="match status" value="1"/>
</dbReference>
<dbReference type="GO" id="GO:0016887">
    <property type="term" value="F:ATP hydrolysis activity"/>
    <property type="evidence" value="ECO:0007669"/>
    <property type="project" value="InterPro"/>
</dbReference>
<dbReference type="PROSITE" id="PS50893">
    <property type="entry name" value="ABC_TRANSPORTER_2"/>
    <property type="match status" value="1"/>
</dbReference>
<keyword evidence="2" id="KW-0813">Transport</keyword>
<sequence>MEPTPAKWQNIRVLWSFVHPHRKVLLAGLLLALGATGAALATPMVTKAVLDALALSASVSGPVTLLVVLLVAGSLFGLGQWTLLGRLAERIVLDARTSMVRRLFRVRVAELSNRTSGELVTRVTSDTVLLREAAAASLVDFVNGTVLLVGSLVLMATLDWVLLSTTIGMLALVGISVAVLMPSMSGAQRQAQAAVGRLGGVLEGALRAIRTVKASRAEARESDRVLAEARESNRQSVRAVHIQAIAWCVSSFGVQLAILFVLALGAWRVSSGELAVSGLVAFLLYAFQVMDPVNTLTQAVTHLQSGIAAAARIREVESFGVEDSNATVTPMGERGSPNVLSFNGVTARYVPGGPPALDGVDLEIPRIGHTAFVGPSGAGKTTMFSLMLRFLQPEHGELCLDGVPFGQLSIEDVRKRIVYVEQDTPLLPGTVRENVLYTHADASEEAVWAALRAVRLDERVRRLEHGLDTPLSGAAISGGERQRIALARALVTDPEILLLDEATAQLDGLTEAAVQEVIKRAARTGAVLTIAHRLSTVVDADQIVLLDKGKLRAVGTHAELVRSDELYRDLVGALRIAVPA</sequence>
<keyword evidence="6 13" id="KW-0067">ATP-binding</keyword>
<dbReference type="Pfam" id="PF00005">
    <property type="entry name" value="ABC_tran"/>
    <property type="match status" value="1"/>
</dbReference>
<feature type="domain" description="ABC transporter" evidence="11">
    <location>
        <begin position="340"/>
        <end position="573"/>
    </location>
</feature>
<dbReference type="GO" id="GO:0005886">
    <property type="term" value="C:plasma membrane"/>
    <property type="evidence" value="ECO:0007669"/>
    <property type="project" value="UniProtKB-SubCell"/>
</dbReference>
<dbReference type="Gene3D" id="1.20.1560.10">
    <property type="entry name" value="ABC transporter type 1, transmembrane domain"/>
    <property type="match status" value="1"/>
</dbReference>
<dbReference type="InterPro" id="IPR003439">
    <property type="entry name" value="ABC_transporter-like_ATP-bd"/>
</dbReference>
<dbReference type="InterPro" id="IPR039421">
    <property type="entry name" value="Type_1_exporter"/>
</dbReference>
<comment type="similarity">
    <text evidence="9">Belongs to the ABC transporter superfamily. Lipid exporter (TC 3.A.1.106) family.</text>
</comment>
<dbReference type="InterPro" id="IPR017871">
    <property type="entry name" value="ABC_transporter-like_CS"/>
</dbReference>
<evidence type="ECO:0000259" key="12">
    <source>
        <dbReference type="PROSITE" id="PS50929"/>
    </source>
</evidence>
<feature type="domain" description="ABC transmembrane type-1" evidence="12">
    <location>
        <begin position="26"/>
        <end position="305"/>
    </location>
</feature>
<evidence type="ECO:0000256" key="10">
    <source>
        <dbReference type="SAM" id="Phobius"/>
    </source>
</evidence>
<dbReference type="InterPro" id="IPR011527">
    <property type="entry name" value="ABC1_TM_dom"/>
</dbReference>
<protein>
    <submittedName>
        <fullName evidence="13">ATP-binding cassette, subfamily B</fullName>
    </submittedName>
</protein>
<dbReference type="GO" id="GO:0005524">
    <property type="term" value="F:ATP binding"/>
    <property type="evidence" value="ECO:0007669"/>
    <property type="project" value="UniProtKB-KW"/>
</dbReference>
<dbReference type="EMBL" id="LT629701">
    <property type="protein sequence ID" value="SDM22942.1"/>
    <property type="molecule type" value="Genomic_DNA"/>
</dbReference>
<reference evidence="13 14" key="1">
    <citation type="submission" date="2016-10" db="EMBL/GenBank/DDBJ databases">
        <authorList>
            <person name="de Groot N.N."/>
        </authorList>
    </citation>
    <scope>NUCLEOTIDE SEQUENCE [LARGE SCALE GENOMIC DNA]</scope>
    <source>
        <strain evidence="13 14">DSM 44149</strain>
    </source>
</reference>
<dbReference type="Pfam" id="PF00664">
    <property type="entry name" value="ABC_membrane"/>
    <property type="match status" value="1"/>
</dbReference>
<dbReference type="RefSeq" id="WP_030433596.1">
    <property type="nucleotide sequence ID" value="NZ_JOEF01000047.1"/>
</dbReference>
<dbReference type="PROSITE" id="PS50929">
    <property type="entry name" value="ABC_TM1F"/>
    <property type="match status" value="1"/>
</dbReference>
<evidence type="ECO:0000256" key="1">
    <source>
        <dbReference type="ARBA" id="ARBA00004651"/>
    </source>
</evidence>
<evidence type="ECO:0000313" key="14">
    <source>
        <dbReference type="Proteomes" id="UP000183376"/>
    </source>
</evidence>
<keyword evidence="7 10" id="KW-1133">Transmembrane helix</keyword>
<dbReference type="Gene3D" id="3.40.50.300">
    <property type="entry name" value="P-loop containing nucleotide triphosphate hydrolases"/>
    <property type="match status" value="1"/>
</dbReference>
<dbReference type="eggNOG" id="COG1132">
    <property type="taxonomic scope" value="Bacteria"/>
</dbReference>
<feature type="transmembrane region" description="Helical" evidence="10">
    <location>
        <begin position="160"/>
        <end position="181"/>
    </location>
</feature>
<dbReference type="GO" id="GO:0015421">
    <property type="term" value="F:ABC-type oligopeptide transporter activity"/>
    <property type="evidence" value="ECO:0007669"/>
    <property type="project" value="TreeGrafter"/>
</dbReference>
<dbReference type="FunFam" id="3.40.50.300:FF:000299">
    <property type="entry name" value="ABC transporter ATP-binding protein/permease"/>
    <property type="match status" value="1"/>
</dbReference>
<dbReference type="OrthoDB" id="9806127at2"/>
<proteinExistence type="inferred from homology"/>
<evidence type="ECO:0000256" key="4">
    <source>
        <dbReference type="ARBA" id="ARBA00022692"/>
    </source>
</evidence>
<dbReference type="AlphaFoldDB" id="A0A1G9RHZ1"/>
<keyword evidence="5" id="KW-0547">Nucleotide-binding</keyword>
<evidence type="ECO:0000256" key="3">
    <source>
        <dbReference type="ARBA" id="ARBA00022475"/>
    </source>
</evidence>
<name>A0A1G9RHZ1_ALLAB</name>
<evidence type="ECO:0000256" key="5">
    <source>
        <dbReference type="ARBA" id="ARBA00022741"/>
    </source>
</evidence>
<keyword evidence="14" id="KW-1185">Reference proteome</keyword>
<dbReference type="PROSITE" id="PS00211">
    <property type="entry name" value="ABC_TRANSPORTER_1"/>
    <property type="match status" value="1"/>
</dbReference>
<evidence type="ECO:0000256" key="6">
    <source>
        <dbReference type="ARBA" id="ARBA00022840"/>
    </source>
</evidence>
<dbReference type="SMART" id="SM00382">
    <property type="entry name" value="AAA"/>
    <property type="match status" value="1"/>
</dbReference>
<keyword evidence="3" id="KW-1003">Cell membrane</keyword>
<feature type="transmembrane region" description="Helical" evidence="10">
    <location>
        <begin position="244"/>
        <end position="267"/>
    </location>
</feature>
<dbReference type="InterPro" id="IPR027417">
    <property type="entry name" value="P-loop_NTPase"/>
</dbReference>
<feature type="transmembrane region" description="Helical" evidence="10">
    <location>
        <begin position="133"/>
        <end position="154"/>
    </location>
</feature>
<keyword evidence="4 10" id="KW-0812">Transmembrane</keyword>
<evidence type="ECO:0000256" key="8">
    <source>
        <dbReference type="ARBA" id="ARBA00023136"/>
    </source>
</evidence>
<evidence type="ECO:0000256" key="9">
    <source>
        <dbReference type="ARBA" id="ARBA00061644"/>
    </source>
</evidence>
<keyword evidence="8 10" id="KW-0472">Membrane</keyword>
<feature type="transmembrane region" description="Helical" evidence="10">
    <location>
        <begin position="65"/>
        <end position="84"/>
    </location>
</feature>
<comment type="subcellular location">
    <subcellularLocation>
        <location evidence="1">Cell membrane</location>
        <topology evidence="1">Multi-pass membrane protein</topology>
    </subcellularLocation>
</comment>
<organism evidence="13 14">
    <name type="scientific">Allokutzneria albata</name>
    <name type="common">Kibdelosporangium albatum</name>
    <dbReference type="NCBI Taxonomy" id="211114"/>
    <lineage>
        <taxon>Bacteria</taxon>
        <taxon>Bacillati</taxon>
        <taxon>Actinomycetota</taxon>
        <taxon>Actinomycetes</taxon>
        <taxon>Pseudonocardiales</taxon>
        <taxon>Pseudonocardiaceae</taxon>
        <taxon>Allokutzneria</taxon>
    </lineage>
</organism>
<evidence type="ECO:0000256" key="7">
    <source>
        <dbReference type="ARBA" id="ARBA00022989"/>
    </source>
</evidence>
<dbReference type="SUPFAM" id="SSF52540">
    <property type="entry name" value="P-loop containing nucleoside triphosphate hydrolases"/>
    <property type="match status" value="1"/>
</dbReference>
<dbReference type="InterPro" id="IPR003593">
    <property type="entry name" value="AAA+_ATPase"/>
</dbReference>
<evidence type="ECO:0000256" key="2">
    <source>
        <dbReference type="ARBA" id="ARBA00022448"/>
    </source>
</evidence>
<gene>
    <name evidence="13" type="ORF">SAMN04489726_0481</name>
</gene>
<dbReference type="Proteomes" id="UP000183376">
    <property type="component" value="Chromosome I"/>
</dbReference>
<dbReference type="InterPro" id="IPR036640">
    <property type="entry name" value="ABC1_TM_sf"/>
</dbReference>
<dbReference type="PANTHER" id="PTHR43394:SF1">
    <property type="entry name" value="ATP-BINDING CASSETTE SUB-FAMILY B MEMBER 10, MITOCHONDRIAL"/>
    <property type="match status" value="1"/>
</dbReference>
<evidence type="ECO:0000259" key="11">
    <source>
        <dbReference type="PROSITE" id="PS50893"/>
    </source>
</evidence>
<evidence type="ECO:0000313" key="13">
    <source>
        <dbReference type="EMBL" id="SDM22942.1"/>
    </source>
</evidence>
<accession>A0A1G9RHZ1</accession>